<dbReference type="Pfam" id="PF13715">
    <property type="entry name" value="CarbopepD_reg_2"/>
    <property type="match status" value="1"/>
</dbReference>
<organism evidence="12 13">
    <name type="scientific">Parapedobacter indicus</name>
    <dbReference type="NCBI Taxonomy" id="1477437"/>
    <lineage>
        <taxon>Bacteria</taxon>
        <taxon>Pseudomonadati</taxon>
        <taxon>Bacteroidota</taxon>
        <taxon>Sphingobacteriia</taxon>
        <taxon>Sphingobacteriales</taxon>
        <taxon>Sphingobacteriaceae</taxon>
        <taxon>Parapedobacter</taxon>
    </lineage>
</organism>
<feature type="transmembrane region" description="Helical" evidence="10">
    <location>
        <begin position="21"/>
        <end position="43"/>
    </location>
</feature>
<dbReference type="NCBIfam" id="TIGR04056">
    <property type="entry name" value="OMP_RagA_SusC"/>
    <property type="match status" value="1"/>
</dbReference>
<comment type="similarity">
    <text evidence="8">Belongs to the TonB-dependent receptor family.</text>
</comment>
<proteinExistence type="inferred from homology"/>
<evidence type="ECO:0000256" key="2">
    <source>
        <dbReference type="ARBA" id="ARBA00022448"/>
    </source>
</evidence>
<sequence>MKINAFAQTVSDGRAIVQIFRIMRIIIILLTAINLQAGAYSYAQQITLNARNVPLYEVLEQIEQQSGYLFFWTSDAVKTSKISIQLKNVSLERALNELFSRLPYTYRIKDRSIVLQEKMRMPSAAVSPPSSREAERRVMQTVIRGKVSNERGEPLSGVSIKVKGTSIGTATDTEGIYQLAITDAGTAVLEFSFLGYKHVEERVRQRTSVDVILEETASDLDEVVVVGYGEQKKATVTGSIATVSGEKLETAPTVNFSNSLAGRLPGLTAVTRGSEPGKDDAGLRIRGTNTLGDNSPLVVIDGIANRSLTRLNPADILSVTVLKDASAAIYGAQAANGVILVTTKRGRSGKPVVQVSLNQGWNSPTVIPEMADAASYAQMINEVSLYRGSPQPYSEEQIQKYNDGSDPWLYPNTDWFNETFKPRAGQRYGSLSVNGGSDHFKYFVSLGSNFQDGIYKNSATNYSQANIRSNFDVKVSEYIDLGFNLLGRQENRNYPTIPAANIWAATINGLPTVTAYWPNGLPGPDTQLGKSPLMATDATGYQKDRRYIVETNLRLDIAIPGIDGLSVSGNASFDKNILNDKIWKKPWTLYSWDGKTYDEQGQPVLIGSPTGYADPSLSHSMTDGNRISLNTLINYQKSFADTHHLKFLIGGERITTDSEFVSAFRRYFPSTALDQLFAGGDLLKDNNGSASTSARLNAFGRINYDYLNKYLVEFVWRYDGSYIFPEGKQFGFFPGVSLGWVISDENFWKESLSSVNYFKIRGSWGQTGNDRIAAYQFLSSYALGGSNANYMFDQDVPNKTLSPIRIPNPSVTWEVANQTNIGFDGELFGGQFKFSADYFYNLRSEILAFRNASVPESTGLTLPRENIGEVVNQGFEAQVSYYGNTSAGFTYGISVNGGFAKNKIKYWDESPGVPDYQKSTGHPIGSKLNYQVIGIFRDQAAIDAYPHIATARPGDLIFEDVNNDGSIDGRDMKMDYRSDIPTLTGGMAIDLGFKNFYATILFQGAAGAVRSIYMESEGEGFNYLMQNVAGRWTPDNIDASKPRAYNRVGEYWRANPGFNNTYYTKNNNYLRLKNIEIGYSLSEEILKKFGVTELRVYLSGQNLLTFTKLKDFDPESAYSQTTGTIYPNDKTSNIGLALTF</sequence>
<evidence type="ECO:0000313" key="12">
    <source>
        <dbReference type="EMBL" id="SFI66893.1"/>
    </source>
</evidence>
<evidence type="ECO:0000256" key="1">
    <source>
        <dbReference type="ARBA" id="ARBA00004571"/>
    </source>
</evidence>
<keyword evidence="4 8" id="KW-0812">Transmembrane</keyword>
<evidence type="ECO:0000256" key="10">
    <source>
        <dbReference type="SAM" id="Phobius"/>
    </source>
</evidence>
<keyword evidence="6 8" id="KW-0472">Membrane</keyword>
<dbReference type="InterPro" id="IPR039426">
    <property type="entry name" value="TonB-dep_rcpt-like"/>
</dbReference>
<evidence type="ECO:0000256" key="8">
    <source>
        <dbReference type="PROSITE-ProRule" id="PRU01360"/>
    </source>
</evidence>
<comment type="subcellular location">
    <subcellularLocation>
        <location evidence="1 8">Cell outer membrane</location>
        <topology evidence="1 8">Multi-pass membrane protein</topology>
    </subcellularLocation>
</comment>
<name>A0A1I3K342_9SPHI</name>
<dbReference type="EMBL" id="FOQO01000005">
    <property type="protein sequence ID" value="SFI66893.1"/>
    <property type="molecule type" value="Genomic_DNA"/>
</dbReference>
<dbReference type="Gene3D" id="2.40.170.20">
    <property type="entry name" value="TonB-dependent receptor, beta-barrel domain"/>
    <property type="match status" value="1"/>
</dbReference>
<evidence type="ECO:0000256" key="5">
    <source>
        <dbReference type="ARBA" id="ARBA00022729"/>
    </source>
</evidence>
<dbReference type="Gene3D" id="2.170.130.10">
    <property type="entry name" value="TonB-dependent receptor, plug domain"/>
    <property type="match status" value="1"/>
</dbReference>
<dbReference type="SUPFAM" id="SSF56935">
    <property type="entry name" value="Porins"/>
    <property type="match status" value="1"/>
</dbReference>
<keyword evidence="3 8" id="KW-1134">Transmembrane beta strand</keyword>
<dbReference type="GO" id="GO:0044718">
    <property type="term" value="P:siderophore transmembrane transport"/>
    <property type="evidence" value="ECO:0007669"/>
    <property type="project" value="TreeGrafter"/>
</dbReference>
<evidence type="ECO:0000256" key="4">
    <source>
        <dbReference type="ARBA" id="ARBA00022692"/>
    </source>
</evidence>
<dbReference type="InterPro" id="IPR012910">
    <property type="entry name" value="Plug_dom"/>
</dbReference>
<dbReference type="Pfam" id="PF07715">
    <property type="entry name" value="Plug"/>
    <property type="match status" value="1"/>
</dbReference>
<keyword evidence="2 8" id="KW-0813">Transport</keyword>
<dbReference type="InterPro" id="IPR036942">
    <property type="entry name" value="Beta-barrel_TonB_sf"/>
</dbReference>
<dbReference type="GO" id="GO:0009279">
    <property type="term" value="C:cell outer membrane"/>
    <property type="evidence" value="ECO:0007669"/>
    <property type="project" value="UniProtKB-SubCell"/>
</dbReference>
<evidence type="ECO:0000313" key="13">
    <source>
        <dbReference type="Proteomes" id="UP000198670"/>
    </source>
</evidence>
<dbReference type="PANTHER" id="PTHR30069:SF29">
    <property type="entry name" value="HEMOGLOBIN AND HEMOGLOBIN-HAPTOGLOBIN-BINDING PROTEIN 1-RELATED"/>
    <property type="match status" value="1"/>
</dbReference>
<evidence type="ECO:0000256" key="6">
    <source>
        <dbReference type="ARBA" id="ARBA00023136"/>
    </source>
</evidence>
<dbReference type="InterPro" id="IPR018247">
    <property type="entry name" value="EF_Hand_1_Ca_BS"/>
</dbReference>
<evidence type="ECO:0000259" key="11">
    <source>
        <dbReference type="Pfam" id="PF07715"/>
    </source>
</evidence>
<dbReference type="GO" id="GO:0015344">
    <property type="term" value="F:siderophore uptake transmembrane transporter activity"/>
    <property type="evidence" value="ECO:0007669"/>
    <property type="project" value="TreeGrafter"/>
</dbReference>
<keyword evidence="5" id="KW-0732">Signal</keyword>
<dbReference type="SUPFAM" id="SSF49464">
    <property type="entry name" value="Carboxypeptidase regulatory domain-like"/>
    <property type="match status" value="1"/>
</dbReference>
<evidence type="ECO:0000256" key="7">
    <source>
        <dbReference type="ARBA" id="ARBA00023237"/>
    </source>
</evidence>
<dbReference type="InterPro" id="IPR023997">
    <property type="entry name" value="TonB-dep_OMP_SusC/RagA_CS"/>
</dbReference>
<evidence type="ECO:0000256" key="3">
    <source>
        <dbReference type="ARBA" id="ARBA00022452"/>
    </source>
</evidence>
<feature type="region of interest" description="Disordered" evidence="9">
    <location>
        <begin position="267"/>
        <end position="287"/>
    </location>
</feature>
<dbReference type="Gene3D" id="3.55.50.30">
    <property type="match status" value="1"/>
</dbReference>
<dbReference type="NCBIfam" id="TIGR04057">
    <property type="entry name" value="SusC_RagA_signa"/>
    <property type="match status" value="1"/>
</dbReference>
<dbReference type="Proteomes" id="UP000198670">
    <property type="component" value="Unassembled WGS sequence"/>
</dbReference>
<dbReference type="PROSITE" id="PS52016">
    <property type="entry name" value="TONB_DEPENDENT_REC_3"/>
    <property type="match status" value="1"/>
</dbReference>
<dbReference type="PROSITE" id="PS00018">
    <property type="entry name" value="EF_HAND_1"/>
    <property type="match status" value="1"/>
</dbReference>
<dbReference type="FunFam" id="2.170.130.10:FF:000003">
    <property type="entry name" value="SusC/RagA family TonB-linked outer membrane protein"/>
    <property type="match status" value="1"/>
</dbReference>
<keyword evidence="10" id="KW-1133">Transmembrane helix</keyword>
<accession>A0A1I3K342</accession>
<dbReference type="STRING" id="1477437.SAMN05444682_10575"/>
<dbReference type="InterPro" id="IPR037066">
    <property type="entry name" value="Plug_dom_sf"/>
</dbReference>
<dbReference type="RefSeq" id="WP_218146546.1">
    <property type="nucleotide sequence ID" value="NZ_FOQO01000005.1"/>
</dbReference>
<dbReference type="PANTHER" id="PTHR30069">
    <property type="entry name" value="TONB-DEPENDENT OUTER MEMBRANE RECEPTOR"/>
    <property type="match status" value="1"/>
</dbReference>
<dbReference type="AlphaFoldDB" id="A0A1I3K342"/>
<dbReference type="InterPro" id="IPR008969">
    <property type="entry name" value="CarboxyPept-like_regulatory"/>
</dbReference>
<reference evidence="12 13" key="1">
    <citation type="submission" date="2016-10" db="EMBL/GenBank/DDBJ databases">
        <authorList>
            <person name="de Groot N.N."/>
        </authorList>
    </citation>
    <scope>NUCLEOTIDE SEQUENCE [LARGE SCALE GENOMIC DNA]</scope>
    <source>
        <strain evidence="12 13">RK1</strain>
    </source>
</reference>
<dbReference type="Gene3D" id="2.60.40.1120">
    <property type="entry name" value="Carboxypeptidase-like, regulatory domain"/>
    <property type="match status" value="1"/>
</dbReference>
<feature type="domain" description="TonB-dependent receptor plug" evidence="11">
    <location>
        <begin position="233"/>
        <end position="338"/>
    </location>
</feature>
<evidence type="ECO:0000256" key="9">
    <source>
        <dbReference type="SAM" id="MobiDB-lite"/>
    </source>
</evidence>
<dbReference type="InterPro" id="IPR023996">
    <property type="entry name" value="TonB-dep_OMP_SusC/RagA"/>
</dbReference>
<protein>
    <submittedName>
        <fullName evidence="12">TonB-linked outer membrane protein, SusC/RagA family</fullName>
    </submittedName>
</protein>
<keyword evidence="7 8" id="KW-0998">Cell outer membrane</keyword>
<keyword evidence="13" id="KW-1185">Reference proteome</keyword>
<gene>
    <name evidence="12" type="ORF">SAMN05444682_10575</name>
</gene>